<evidence type="ECO:0000256" key="3">
    <source>
        <dbReference type="ARBA" id="ARBA00022553"/>
    </source>
</evidence>
<evidence type="ECO:0000259" key="15">
    <source>
        <dbReference type="PROSITE" id="PS50262"/>
    </source>
</evidence>
<dbReference type="Pfam" id="PF00001">
    <property type="entry name" value="7tm_1"/>
    <property type="match status" value="1"/>
</dbReference>
<dbReference type="PANTHER" id="PTHR24225:SF74">
    <property type="entry name" value="CHEMOKINE-LIKE RECEPTOR 1"/>
    <property type="match status" value="1"/>
</dbReference>
<dbReference type="SUPFAM" id="SSF81321">
    <property type="entry name" value="Family A G protein-coupled receptor-like"/>
    <property type="match status" value="1"/>
</dbReference>
<keyword evidence="17" id="KW-1185">Reference proteome</keyword>
<dbReference type="PROSITE" id="PS50262">
    <property type="entry name" value="G_PROTEIN_RECEP_F1_2"/>
    <property type="match status" value="1"/>
</dbReference>
<reference evidence="16 17" key="1">
    <citation type="submission" date="2022-01" db="EMBL/GenBank/DDBJ databases">
        <title>A high-quality chromosome-level genome assembly of rohu carp, Labeo rohita.</title>
        <authorList>
            <person name="Arick M.A. II"/>
            <person name="Hsu C.-Y."/>
            <person name="Magbanua Z."/>
            <person name="Pechanova O."/>
            <person name="Grover C."/>
            <person name="Miller E."/>
            <person name="Thrash A."/>
            <person name="Ezzel L."/>
            <person name="Alam S."/>
            <person name="Benzie J."/>
            <person name="Hamilton M."/>
            <person name="Karsi A."/>
            <person name="Lawrence M.L."/>
            <person name="Peterson D.G."/>
        </authorList>
    </citation>
    <scope>NUCLEOTIDE SEQUENCE [LARGE SCALE GENOMIC DNA]</scope>
    <source>
        <strain evidence="17">BAU-BD-2019</strain>
        <tissue evidence="16">Blood</tissue>
    </source>
</reference>
<dbReference type="PANTHER" id="PTHR24225">
    <property type="entry name" value="CHEMOTACTIC RECEPTOR"/>
    <property type="match status" value="1"/>
</dbReference>
<feature type="transmembrane region" description="Helical" evidence="14">
    <location>
        <begin position="208"/>
        <end position="228"/>
    </location>
</feature>
<evidence type="ECO:0000256" key="4">
    <source>
        <dbReference type="ARBA" id="ARBA00022692"/>
    </source>
</evidence>
<keyword evidence="8" id="KW-1015">Disulfide bond</keyword>
<protein>
    <submittedName>
        <fullName evidence="16">G-protein coupled receptor 1</fullName>
    </submittedName>
</protein>
<dbReference type="InterPro" id="IPR000276">
    <property type="entry name" value="GPCR_Rhodpsn"/>
</dbReference>
<evidence type="ECO:0000256" key="5">
    <source>
        <dbReference type="ARBA" id="ARBA00022989"/>
    </source>
</evidence>
<evidence type="ECO:0000256" key="6">
    <source>
        <dbReference type="ARBA" id="ARBA00023040"/>
    </source>
</evidence>
<dbReference type="InterPro" id="IPR002234">
    <property type="entry name" value="Anphylx_rcpt_C3a/C5a1-2"/>
</dbReference>
<keyword evidence="3" id="KW-0597">Phosphoprotein</keyword>
<evidence type="ECO:0000256" key="7">
    <source>
        <dbReference type="ARBA" id="ARBA00023136"/>
    </source>
</evidence>
<feature type="transmembrane region" description="Helical" evidence="14">
    <location>
        <begin position="33"/>
        <end position="59"/>
    </location>
</feature>
<evidence type="ECO:0000256" key="8">
    <source>
        <dbReference type="ARBA" id="ARBA00023157"/>
    </source>
</evidence>
<evidence type="ECO:0000256" key="13">
    <source>
        <dbReference type="RuleBase" id="RU000688"/>
    </source>
</evidence>
<dbReference type="InterPro" id="IPR000826">
    <property type="entry name" value="Formyl_rcpt-rel"/>
</dbReference>
<organism evidence="16 17">
    <name type="scientific">Labeo rohita</name>
    <name type="common">Indian major carp</name>
    <name type="synonym">Cyprinus rohita</name>
    <dbReference type="NCBI Taxonomy" id="84645"/>
    <lineage>
        <taxon>Eukaryota</taxon>
        <taxon>Metazoa</taxon>
        <taxon>Chordata</taxon>
        <taxon>Craniata</taxon>
        <taxon>Vertebrata</taxon>
        <taxon>Euteleostomi</taxon>
        <taxon>Actinopterygii</taxon>
        <taxon>Neopterygii</taxon>
        <taxon>Teleostei</taxon>
        <taxon>Ostariophysi</taxon>
        <taxon>Cypriniformes</taxon>
        <taxon>Cyprinidae</taxon>
        <taxon>Labeoninae</taxon>
        <taxon>Labeonini</taxon>
        <taxon>Labeo</taxon>
    </lineage>
</organism>
<dbReference type="EMBL" id="JACTAM010000009">
    <property type="protein sequence ID" value="KAI2660388.1"/>
    <property type="molecule type" value="Genomic_DNA"/>
</dbReference>
<evidence type="ECO:0000313" key="17">
    <source>
        <dbReference type="Proteomes" id="UP000830375"/>
    </source>
</evidence>
<sequence length="354" mass="40202">MAQEDADYVNDTEYMDYGYLGEDKAGGYTQREALHIISVIIYSLAFTLGVIGNGMVIWVTAFKSKRTVNSVWLQNLAIADFVFVLFLPFSIDYVLRDFHWLFGKTMCKLNSFVCTMNMYASVLFLTVLSLDRYISLVHLNWSERYRNVRRSWWVCALIWITSCCLSSPALIFRDVVQHNGRVVCFNNFHEESRHVIAMRHIAMVSLRTTVGFLLPFATITVSGVMLAIKMRQSDSVRVSSFSRTVSAVILAFFLCWVPFHTFSLMELSMHHTIYLHSVLIVGFPLATSLAFFNSCVNPILYVLLTKKARKLIKTSCLKFTKSSLRELSQSVSATELDSALPSCSRDEPTANSSV</sequence>
<comment type="subcellular location">
    <subcellularLocation>
        <location evidence="1">Cell membrane</location>
        <topology evidence="1">Multi-pass membrane protein</topology>
    </subcellularLocation>
</comment>
<proteinExistence type="inferred from homology"/>
<keyword evidence="4 13" id="KW-0812">Transmembrane</keyword>
<dbReference type="Proteomes" id="UP000830375">
    <property type="component" value="Unassembled WGS sequence"/>
</dbReference>
<comment type="caution">
    <text evidence="16">The sequence shown here is derived from an EMBL/GenBank/DDBJ whole genome shotgun (WGS) entry which is preliminary data.</text>
</comment>
<evidence type="ECO:0000256" key="12">
    <source>
        <dbReference type="ARBA" id="ARBA00025736"/>
    </source>
</evidence>
<dbReference type="PRINTS" id="PR00237">
    <property type="entry name" value="GPCRRHODOPSN"/>
</dbReference>
<dbReference type="PRINTS" id="PR00426">
    <property type="entry name" value="C5ANPHYLTXNR"/>
</dbReference>
<dbReference type="Gene3D" id="1.20.1070.10">
    <property type="entry name" value="Rhodopsin 7-helix transmembrane proteins"/>
    <property type="match status" value="1"/>
</dbReference>
<keyword evidence="2" id="KW-1003">Cell membrane</keyword>
<evidence type="ECO:0000256" key="9">
    <source>
        <dbReference type="ARBA" id="ARBA00023170"/>
    </source>
</evidence>
<keyword evidence="10" id="KW-0325">Glycoprotein</keyword>
<evidence type="ECO:0000256" key="11">
    <source>
        <dbReference type="ARBA" id="ARBA00023224"/>
    </source>
</evidence>
<keyword evidence="9 13" id="KW-0675">Receptor</keyword>
<keyword evidence="7 14" id="KW-0472">Membrane</keyword>
<accession>A0ABQ8MEW8</accession>
<feature type="domain" description="G-protein coupled receptors family 1 profile" evidence="15">
    <location>
        <begin position="52"/>
        <end position="301"/>
    </location>
</feature>
<comment type="similarity">
    <text evidence="13">Belongs to the G-protein coupled receptor 1 family.</text>
</comment>
<dbReference type="InterPro" id="IPR017452">
    <property type="entry name" value="GPCR_Rhodpsn_7TM"/>
</dbReference>
<feature type="transmembrane region" description="Helical" evidence="14">
    <location>
        <begin position="109"/>
        <end position="130"/>
    </location>
</feature>
<evidence type="ECO:0000256" key="14">
    <source>
        <dbReference type="SAM" id="Phobius"/>
    </source>
</evidence>
<evidence type="ECO:0000256" key="10">
    <source>
        <dbReference type="ARBA" id="ARBA00023180"/>
    </source>
</evidence>
<evidence type="ECO:0000256" key="2">
    <source>
        <dbReference type="ARBA" id="ARBA00022475"/>
    </source>
</evidence>
<feature type="transmembrane region" description="Helical" evidence="14">
    <location>
        <begin position="151"/>
        <end position="172"/>
    </location>
</feature>
<keyword evidence="5 14" id="KW-1133">Transmembrane helix</keyword>
<feature type="transmembrane region" description="Helical" evidence="14">
    <location>
        <begin position="279"/>
        <end position="304"/>
    </location>
</feature>
<name>A0ABQ8MEW8_LABRO</name>
<feature type="transmembrane region" description="Helical" evidence="14">
    <location>
        <begin position="71"/>
        <end position="89"/>
    </location>
</feature>
<evidence type="ECO:0000256" key="1">
    <source>
        <dbReference type="ARBA" id="ARBA00004651"/>
    </source>
</evidence>
<comment type="similarity">
    <text evidence="12">Belongs to the chemokine-like receptor (CMKLR) family.</text>
</comment>
<gene>
    <name evidence="16" type="ORF">H4Q32_007940</name>
</gene>
<feature type="transmembrane region" description="Helical" evidence="14">
    <location>
        <begin position="240"/>
        <end position="259"/>
    </location>
</feature>
<evidence type="ECO:0000313" key="16">
    <source>
        <dbReference type="EMBL" id="KAI2660388.1"/>
    </source>
</evidence>
<keyword evidence="11 13" id="KW-0807">Transducer</keyword>
<dbReference type="PROSITE" id="PS00237">
    <property type="entry name" value="G_PROTEIN_RECEP_F1_1"/>
    <property type="match status" value="1"/>
</dbReference>
<keyword evidence="6 13" id="KW-0297">G-protein coupled receptor</keyword>